<evidence type="ECO:0000313" key="3">
    <source>
        <dbReference type="Proteomes" id="UP000008064"/>
    </source>
</evidence>
<dbReference type="Proteomes" id="UP000008064">
    <property type="component" value="Unassembled WGS sequence"/>
</dbReference>
<organism evidence="3">
    <name type="scientific">Serpula lacrymans var. lacrymans (strain S7.9)</name>
    <name type="common">Dry rot fungus</name>
    <dbReference type="NCBI Taxonomy" id="578457"/>
    <lineage>
        <taxon>Eukaryota</taxon>
        <taxon>Fungi</taxon>
        <taxon>Dikarya</taxon>
        <taxon>Basidiomycota</taxon>
        <taxon>Agaricomycotina</taxon>
        <taxon>Agaricomycetes</taxon>
        <taxon>Agaricomycetidae</taxon>
        <taxon>Boletales</taxon>
        <taxon>Coniophorineae</taxon>
        <taxon>Serpulaceae</taxon>
        <taxon>Serpula</taxon>
    </lineage>
</organism>
<evidence type="ECO:0000313" key="2">
    <source>
        <dbReference type="EMBL" id="EGO19582.1"/>
    </source>
</evidence>
<feature type="region of interest" description="Disordered" evidence="1">
    <location>
        <begin position="60"/>
        <end position="110"/>
    </location>
</feature>
<protein>
    <submittedName>
        <fullName evidence="2">Uncharacterized protein</fullName>
    </submittedName>
</protein>
<sequence>MTEKIIKISLSAQECFIYNWASKNLRNQDFAQLRVRQVCDHPYLLTRAVESHKLDMDKRVIDTYQDEPLDQPENMDAEQNATSSSSGQTEEEMVSSNPTSESSDNDGVICIDDNAVPKELKLHNLYSVTDTSPAR</sequence>
<dbReference type="HOGENOM" id="CLU_1887007_0_0_1"/>
<accession>F8PBE2</accession>
<dbReference type="EMBL" id="GL945443">
    <property type="protein sequence ID" value="EGO19582.1"/>
    <property type="molecule type" value="Genomic_DNA"/>
</dbReference>
<proteinExistence type="predicted"/>
<reference evidence="3" key="1">
    <citation type="journal article" date="2011" name="Science">
        <title>The plant cell wall-decomposing machinery underlies the functional diversity of forest fungi.</title>
        <authorList>
            <person name="Eastwood D.C."/>
            <person name="Floudas D."/>
            <person name="Binder M."/>
            <person name="Majcherczyk A."/>
            <person name="Schneider P."/>
            <person name="Aerts A."/>
            <person name="Asiegbu F.O."/>
            <person name="Baker S.E."/>
            <person name="Barry K."/>
            <person name="Bendiksby M."/>
            <person name="Blumentritt M."/>
            <person name="Coutinho P.M."/>
            <person name="Cullen D."/>
            <person name="de Vries R.P."/>
            <person name="Gathman A."/>
            <person name="Goodell B."/>
            <person name="Henrissat B."/>
            <person name="Ihrmark K."/>
            <person name="Kauserud H."/>
            <person name="Kohler A."/>
            <person name="LaButti K."/>
            <person name="Lapidus A."/>
            <person name="Lavin J.L."/>
            <person name="Lee Y.-H."/>
            <person name="Lindquist E."/>
            <person name="Lilly W."/>
            <person name="Lucas S."/>
            <person name="Morin E."/>
            <person name="Murat C."/>
            <person name="Oguiza J.A."/>
            <person name="Park J."/>
            <person name="Pisabarro A.G."/>
            <person name="Riley R."/>
            <person name="Rosling A."/>
            <person name="Salamov A."/>
            <person name="Schmidt O."/>
            <person name="Schmutz J."/>
            <person name="Skrede I."/>
            <person name="Stenlid J."/>
            <person name="Wiebenga A."/>
            <person name="Xie X."/>
            <person name="Kuees U."/>
            <person name="Hibbett D.S."/>
            <person name="Hoffmeister D."/>
            <person name="Hoegberg N."/>
            <person name="Martin F."/>
            <person name="Grigoriev I.V."/>
            <person name="Watkinson S.C."/>
        </authorList>
    </citation>
    <scope>NUCLEOTIDE SEQUENCE [LARGE SCALE GENOMIC DNA]</scope>
    <source>
        <strain evidence="3">S7.9</strain>
    </source>
</reference>
<gene>
    <name evidence="2" type="ORF">SERLADRAFT_443052</name>
</gene>
<dbReference type="KEGG" id="sla:SERLADRAFT_443052"/>
<name>F8PBE2_SERL9</name>
<dbReference type="RefSeq" id="XP_007323715.1">
    <property type="nucleotide sequence ID" value="XM_007323653.1"/>
</dbReference>
<dbReference type="AlphaFoldDB" id="F8PBE2"/>
<dbReference type="GeneID" id="18815841"/>
<evidence type="ECO:0000256" key="1">
    <source>
        <dbReference type="SAM" id="MobiDB-lite"/>
    </source>
</evidence>
<feature type="compositionally biased region" description="Polar residues" evidence="1">
    <location>
        <begin position="77"/>
        <end position="102"/>
    </location>
</feature>
<feature type="compositionally biased region" description="Acidic residues" evidence="1">
    <location>
        <begin position="64"/>
        <end position="76"/>
    </location>
</feature>